<evidence type="ECO:0000256" key="5">
    <source>
        <dbReference type="ARBA" id="ARBA00022741"/>
    </source>
</evidence>
<evidence type="ECO:0000256" key="4">
    <source>
        <dbReference type="ARBA" id="ARBA00022679"/>
    </source>
</evidence>
<dbReference type="Proteomes" id="UP001150062">
    <property type="component" value="Unassembled WGS sequence"/>
</dbReference>
<dbReference type="GO" id="GO:0016301">
    <property type="term" value="F:kinase activity"/>
    <property type="evidence" value="ECO:0007669"/>
    <property type="project" value="UniProtKB-KW"/>
</dbReference>
<dbReference type="Pfam" id="PF00265">
    <property type="entry name" value="TK"/>
    <property type="match status" value="2"/>
</dbReference>
<evidence type="ECO:0000256" key="6">
    <source>
        <dbReference type="ARBA" id="ARBA00022777"/>
    </source>
</evidence>
<comment type="similarity">
    <text evidence="1 8">Belongs to the thymidine kinase family.</text>
</comment>
<keyword evidence="3" id="KW-0237">DNA synthesis</keyword>
<keyword evidence="11" id="KW-1185">Reference proteome</keyword>
<evidence type="ECO:0000256" key="7">
    <source>
        <dbReference type="ARBA" id="ARBA00022840"/>
    </source>
</evidence>
<keyword evidence="6 10" id="KW-0418">Kinase</keyword>
<dbReference type="SUPFAM" id="SSF52540">
    <property type="entry name" value="P-loop containing nucleoside triphosphate hydrolases"/>
    <property type="match status" value="2"/>
</dbReference>
<dbReference type="PANTHER" id="PTHR11441:SF0">
    <property type="entry name" value="THYMIDINE KINASE, CYTOSOLIC"/>
    <property type="match status" value="1"/>
</dbReference>
<evidence type="ECO:0000256" key="1">
    <source>
        <dbReference type="ARBA" id="ARBA00007587"/>
    </source>
</evidence>
<dbReference type="PANTHER" id="PTHR11441">
    <property type="entry name" value="THYMIDINE KINASE"/>
    <property type="match status" value="1"/>
</dbReference>
<comment type="caution">
    <text evidence="10">The sequence shown here is derived from an EMBL/GenBank/DDBJ whole genome shotgun (WGS) entry which is preliminary data.</text>
</comment>
<name>A0ABQ8XUR3_9EUKA</name>
<accession>A0ABQ8XUR3</accession>
<organism evidence="10 11">
    <name type="scientific">Anaeramoeba flamelloides</name>
    <dbReference type="NCBI Taxonomy" id="1746091"/>
    <lineage>
        <taxon>Eukaryota</taxon>
        <taxon>Metamonada</taxon>
        <taxon>Anaeramoebidae</taxon>
        <taxon>Anaeramoeba</taxon>
    </lineage>
</organism>
<feature type="region of interest" description="Disordered" evidence="9">
    <location>
        <begin position="191"/>
        <end position="230"/>
    </location>
</feature>
<evidence type="ECO:0000256" key="3">
    <source>
        <dbReference type="ARBA" id="ARBA00022634"/>
    </source>
</evidence>
<evidence type="ECO:0000256" key="2">
    <source>
        <dbReference type="ARBA" id="ARBA00012118"/>
    </source>
</evidence>
<sequence>MDYSGKIGLIIGPVFSGKTSELIRIINRYSYATKKCLIIKFSEESETTKKTFKTHSGYPYQALATDDLSRVVEQVKGNQIIGIDDGQFFPQIADFAEDLANQGKVVYIAALDGTFERKPFDCITQLIPRCESVVKLSSVCKFCSEESSFSKRLTNDKQIKLLGGLDKYISVCRREYFKVCCERTENHKNNINNEKENKNQNQNKNKNKNKNKIQNNKNKNKNKINFENKKKSFQKDKNTAEYTYEGHIQLILGPMFGGKSSELIRRTRRYSFANKKCTVIKYARDIRYSVDKCCTHDKVMMDAVPCTGKLFEVEDKVKDHDVIGIDEGQFFEDVVEFSEHMANLGKIVIVASLDGTFERKPFGRVLELVSKAEKVIKLNAICMVTYKDAAFSKRISQEKEVQVIGGSDKYIAVSREGYFKN</sequence>
<dbReference type="InterPro" id="IPR001267">
    <property type="entry name" value="Thymidine_kinase"/>
</dbReference>
<dbReference type="SUPFAM" id="SSF57716">
    <property type="entry name" value="Glucocorticoid receptor-like (DNA-binding domain)"/>
    <property type="match status" value="2"/>
</dbReference>
<evidence type="ECO:0000313" key="10">
    <source>
        <dbReference type="EMBL" id="KAJ6236338.1"/>
    </source>
</evidence>
<dbReference type="Gene3D" id="3.40.50.300">
    <property type="entry name" value="P-loop containing nucleotide triphosphate hydrolases"/>
    <property type="match status" value="2"/>
</dbReference>
<keyword evidence="4" id="KW-0808">Transferase</keyword>
<evidence type="ECO:0000256" key="9">
    <source>
        <dbReference type="SAM" id="MobiDB-lite"/>
    </source>
</evidence>
<dbReference type="EMBL" id="JAOAOG010000243">
    <property type="protein sequence ID" value="KAJ6236338.1"/>
    <property type="molecule type" value="Genomic_DNA"/>
</dbReference>
<evidence type="ECO:0000256" key="8">
    <source>
        <dbReference type="RuleBase" id="RU004165"/>
    </source>
</evidence>
<keyword evidence="7" id="KW-0067">ATP-binding</keyword>
<evidence type="ECO:0000313" key="11">
    <source>
        <dbReference type="Proteomes" id="UP001150062"/>
    </source>
</evidence>
<dbReference type="Gene3D" id="3.30.60.20">
    <property type="match status" value="2"/>
</dbReference>
<dbReference type="EC" id="2.7.1.21" evidence="2"/>
<keyword evidence="5" id="KW-0547">Nucleotide-binding</keyword>
<gene>
    <name evidence="10" type="ORF">M0813_27725</name>
</gene>
<dbReference type="InterPro" id="IPR027417">
    <property type="entry name" value="P-loop_NTPase"/>
</dbReference>
<proteinExistence type="inferred from homology"/>
<reference evidence="10" key="1">
    <citation type="submission" date="2022-08" db="EMBL/GenBank/DDBJ databases">
        <title>Novel sulfate-reducing endosymbionts in the free-living metamonad Anaeramoeba.</title>
        <authorList>
            <person name="Jerlstrom-Hultqvist J."/>
            <person name="Cepicka I."/>
            <person name="Gallot-Lavallee L."/>
            <person name="Salas-Leiva D."/>
            <person name="Curtis B.A."/>
            <person name="Zahonova K."/>
            <person name="Pipaliya S."/>
            <person name="Dacks J."/>
            <person name="Roger A.J."/>
        </authorList>
    </citation>
    <scope>NUCLEOTIDE SEQUENCE</scope>
    <source>
        <strain evidence="10">Schooner1</strain>
    </source>
</reference>
<protein>
    <recommendedName>
        <fullName evidence="2">thymidine kinase</fullName>
        <ecNumber evidence="2">2.7.1.21</ecNumber>
    </recommendedName>
</protein>